<feature type="signal peptide" evidence="1">
    <location>
        <begin position="1"/>
        <end position="17"/>
    </location>
</feature>
<name>A0A251U942_HELAN</name>
<evidence type="ECO:0000256" key="1">
    <source>
        <dbReference type="SAM" id="SignalP"/>
    </source>
</evidence>
<dbReference type="Proteomes" id="UP000215914">
    <property type="component" value="Chromosome 8"/>
</dbReference>
<reference evidence="3" key="1">
    <citation type="journal article" date="2017" name="Nature">
        <title>The sunflower genome provides insights into oil metabolism, flowering and Asterid evolution.</title>
        <authorList>
            <person name="Badouin H."/>
            <person name="Gouzy J."/>
            <person name="Grassa C.J."/>
            <person name="Murat F."/>
            <person name="Staton S.E."/>
            <person name="Cottret L."/>
            <person name="Lelandais-Briere C."/>
            <person name="Owens G.L."/>
            <person name="Carrere S."/>
            <person name="Mayjonade B."/>
            <person name="Legrand L."/>
            <person name="Gill N."/>
            <person name="Kane N.C."/>
            <person name="Bowers J.E."/>
            <person name="Hubner S."/>
            <person name="Bellec A."/>
            <person name="Berard A."/>
            <person name="Berges H."/>
            <person name="Blanchet N."/>
            <person name="Boniface M.C."/>
            <person name="Brunel D."/>
            <person name="Catrice O."/>
            <person name="Chaidir N."/>
            <person name="Claudel C."/>
            <person name="Donnadieu C."/>
            <person name="Faraut T."/>
            <person name="Fievet G."/>
            <person name="Helmstetter N."/>
            <person name="King M."/>
            <person name="Knapp S.J."/>
            <person name="Lai Z."/>
            <person name="Le Paslier M.C."/>
            <person name="Lippi Y."/>
            <person name="Lorenzon L."/>
            <person name="Mandel J.R."/>
            <person name="Marage G."/>
            <person name="Marchand G."/>
            <person name="Marquand E."/>
            <person name="Bret-Mestries E."/>
            <person name="Morien E."/>
            <person name="Nambeesan S."/>
            <person name="Nguyen T."/>
            <person name="Pegot-Espagnet P."/>
            <person name="Pouilly N."/>
            <person name="Raftis F."/>
            <person name="Sallet E."/>
            <person name="Schiex T."/>
            <person name="Thomas J."/>
            <person name="Vandecasteele C."/>
            <person name="Vares D."/>
            <person name="Vear F."/>
            <person name="Vautrin S."/>
            <person name="Crespi M."/>
            <person name="Mangin B."/>
            <person name="Burke J.M."/>
            <person name="Salse J."/>
            <person name="Munos S."/>
            <person name="Vincourt P."/>
            <person name="Rieseberg L.H."/>
            <person name="Langlade N.B."/>
        </authorList>
    </citation>
    <scope>NUCLEOTIDE SEQUENCE [LARGE SCALE GENOMIC DNA]</scope>
    <source>
        <strain evidence="3">cv. SF193</strain>
    </source>
</reference>
<organism evidence="2 3">
    <name type="scientific">Helianthus annuus</name>
    <name type="common">Common sunflower</name>
    <dbReference type="NCBI Taxonomy" id="4232"/>
    <lineage>
        <taxon>Eukaryota</taxon>
        <taxon>Viridiplantae</taxon>
        <taxon>Streptophyta</taxon>
        <taxon>Embryophyta</taxon>
        <taxon>Tracheophyta</taxon>
        <taxon>Spermatophyta</taxon>
        <taxon>Magnoliopsida</taxon>
        <taxon>eudicotyledons</taxon>
        <taxon>Gunneridae</taxon>
        <taxon>Pentapetalae</taxon>
        <taxon>asterids</taxon>
        <taxon>campanulids</taxon>
        <taxon>Asterales</taxon>
        <taxon>Asteraceae</taxon>
        <taxon>Asteroideae</taxon>
        <taxon>Heliantheae alliance</taxon>
        <taxon>Heliantheae</taxon>
        <taxon>Helianthus</taxon>
    </lineage>
</organism>
<sequence length="54" mass="6254">MSIIWLCLSLFLSLSLSLSLSQFIFVSFMRWDNMEQWGGAQHYTIVTVDIRVGL</sequence>
<proteinExistence type="predicted"/>
<keyword evidence="1" id="KW-0732">Signal</keyword>
<keyword evidence="3" id="KW-1185">Reference proteome</keyword>
<dbReference type="EMBL" id="CM007897">
    <property type="protein sequence ID" value="OTG19563.1"/>
    <property type="molecule type" value="Genomic_DNA"/>
</dbReference>
<dbReference type="InParanoid" id="A0A251U942"/>
<evidence type="ECO:0000313" key="2">
    <source>
        <dbReference type="EMBL" id="OTG19563.1"/>
    </source>
</evidence>
<gene>
    <name evidence="2" type="ORF">HannXRQ_Chr08g0235501</name>
</gene>
<evidence type="ECO:0000313" key="3">
    <source>
        <dbReference type="Proteomes" id="UP000215914"/>
    </source>
</evidence>
<protein>
    <submittedName>
        <fullName evidence="2">Uncharacterized protein</fullName>
    </submittedName>
</protein>
<feature type="chain" id="PRO_5012151496" evidence="1">
    <location>
        <begin position="18"/>
        <end position="54"/>
    </location>
</feature>
<dbReference type="AlphaFoldDB" id="A0A251U942"/>
<accession>A0A251U942</accession>